<dbReference type="AlphaFoldDB" id="A0A919FL17"/>
<reference evidence="2" key="2">
    <citation type="submission" date="2020-09" db="EMBL/GenBank/DDBJ databases">
        <authorList>
            <person name="Sun Q."/>
            <person name="Zhou Y."/>
        </authorList>
    </citation>
    <scope>NUCLEOTIDE SEQUENCE</scope>
    <source>
        <strain evidence="2">CGMCC 4.7398</strain>
    </source>
</reference>
<dbReference type="Pfam" id="PF18448">
    <property type="entry name" value="CBM46"/>
    <property type="match status" value="1"/>
</dbReference>
<comment type="caution">
    <text evidence="2">The sequence shown here is derived from an EMBL/GenBank/DDBJ whole genome shotgun (WGS) entry which is preliminary data.</text>
</comment>
<proteinExistence type="predicted"/>
<feature type="domain" description="Endoglucanase B carbohydrate binding" evidence="1">
    <location>
        <begin position="77"/>
        <end position="110"/>
    </location>
</feature>
<reference evidence="2" key="1">
    <citation type="journal article" date="2014" name="Int. J. Syst. Evol. Microbiol.">
        <title>Complete genome sequence of Corynebacterium casei LMG S-19264T (=DSM 44701T), isolated from a smear-ripened cheese.</title>
        <authorList>
            <consortium name="US DOE Joint Genome Institute (JGI-PGF)"/>
            <person name="Walter F."/>
            <person name="Albersmeier A."/>
            <person name="Kalinowski J."/>
            <person name="Ruckert C."/>
        </authorList>
    </citation>
    <scope>NUCLEOTIDE SEQUENCE</scope>
    <source>
        <strain evidence="2">CGMCC 4.7398</strain>
    </source>
</reference>
<sequence length="111" mass="11886">MTQGLTVSHFAASMIEALRRFPKRETTVRVEGHLDEETDLEDFSALAAGVALTVSVAVPGSAVPLKKAEEQSGSGRAVHRALEQQLTFHFRSGDKVTYTVVRGGTTVTGTD</sequence>
<name>A0A919FL17_9MICO</name>
<evidence type="ECO:0000313" key="3">
    <source>
        <dbReference type="Proteomes" id="UP000627369"/>
    </source>
</evidence>
<keyword evidence="3" id="KW-1185">Reference proteome</keyword>
<dbReference type="InterPro" id="IPR040946">
    <property type="entry name" value="CBM46"/>
</dbReference>
<gene>
    <name evidence="2" type="ORF">GCM10017772_10750</name>
</gene>
<dbReference type="EMBL" id="BNAS01000001">
    <property type="protein sequence ID" value="GHH68018.1"/>
    <property type="molecule type" value="Genomic_DNA"/>
</dbReference>
<accession>A0A919FL17</accession>
<organism evidence="2 3">
    <name type="scientific">Promicromonospora soli</name>
    <dbReference type="NCBI Taxonomy" id="2035533"/>
    <lineage>
        <taxon>Bacteria</taxon>
        <taxon>Bacillati</taxon>
        <taxon>Actinomycetota</taxon>
        <taxon>Actinomycetes</taxon>
        <taxon>Micrococcales</taxon>
        <taxon>Promicromonosporaceae</taxon>
        <taxon>Promicromonospora</taxon>
    </lineage>
</organism>
<dbReference type="Proteomes" id="UP000627369">
    <property type="component" value="Unassembled WGS sequence"/>
</dbReference>
<evidence type="ECO:0000313" key="2">
    <source>
        <dbReference type="EMBL" id="GHH68018.1"/>
    </source>
</evidence>
<evidence type="ECO:0000259" key="1">
    <source>
        <dbReference type="Pfam" id="PF18448"/>
    </source>
</evidence>
<protein>
    <recommendedName>
        <fullName evidence="1">Endoglucanase B carbohydrate binding domain-containing protein</fullName>
    </recommendedName>
</protein>